<accession>A0AA37JC22</accession>
<dbReference type="AlphaFoldDB" id="A0AA37JC22"/>
<dbReference type="PANTHER" id="PTHR36436">
    <property type="entry name" value="SLL5081 PROTEIN"/>
    <property type="match status" value="1"/>
</dbReference>
<evidence type="ECO:0000313" key="2">
    <source>
        <dbReference type="Proteomes" id="UP001055091"/>
    </source>
</evidence>
<reference evidence="1" key="1">
    <citation type="submission" date="2022-01" db="EMBL/GenBank/DDBJ databases">
        <title>Novel bile acid biosynthetic pathways are enriched in the microbiome of centenarians.</title>
        <authorList>
            <person name="Sato Y."/>
            <person name="Atarashi K."/>
            <person name="Plichta R.D."/>
            <person name="Arai Y."/>
            <person name="Sasajima S."/>
            <person name="Kearney M.S."/>
            <person name="Suda W."/>
            <person name="Takeshita K."/>
            <person name="Sasaki T."/>
            <person name="Okamoto S."/>
            <person name="Skelly N.A."/>
            <person name="Okamura Y."/>
            <person name="Vlamakis H."/>
            <person name="Li Y."/>
            <person name="Tanoue T."/>
            <person name="Takei H."/>
            <person name="Nittono H."/>
            <person name="Narushima S."/>
            <person name="Irie J."/>
            <person name="Itoh H."/>
            <person name="Moriya K."/>
            <person name="Sugiura Y."/>
            <person name="Suematsu M."/>
            <person name="Moritoki N."/>
            <person name="Shibata S."/>
            <person name="Littman R.D."/>
            <person name="Fischbach A.M."/>
            <person name="Uwamino Y."/>
            <person name="Inoue T."/>
            <person name="Honda A."/>
            <person name="Hattori M."/>
            <person name="Murai T."/>
            <person name="Xavier J.R."/>
            <person name="Hirose N."/>
            <person name="Honda K."/>
        </authorList>
    </citation>
    <scope>NUCLEOTIDE SEQUENCE</scope>
    <source>
        <strain evidence="1">CE91-St55</strain>
    </source>
</reference>
<name>A0AA37JC22_9FIRM</name>
<dbReference type="InterPro" id="IPR015315">
    <property type="entry name" value="DUF1963"/>
</dbReference>
<dbReference type="Gene3D" id="2.30.320.10">
    <property type="entry name" value="YwqG-like"/>
    <property type="match status" value="1"/>
</dbReference>
<dbReference type="SUPFAM" id="SSF103032">
    <property type="entry name" value="Hypothetical protein YwqG"/>
    <property type="match status" value="1"/>
</dbReference>
<gene>
    <name evidence="1" type="ORF">CE91St55_03300</name>
</gene>
<proteinExistence type="predicted"/>
<dbReference type="Pfam" id="PF09234">
    <property type="entry name" value="DUF1963"/>
    <property type="match status" value="1"/>
</dbReference>
<protein>
    <recommendedName>
        <fullName evidence="3">DUF1963 domain-containing protein</fullName>
    </recommendedName>
</protein>
<evidence type="ECO:0008006" key="3">
    <source>
        <dbReference type="Google" id="ProtNLM"/>
    </source>
</evidence>
<evidence type="ECO:0000313" key="1">
    <source>
        <dbReference type="EMBL" id="GKG98348.1"/>
    </source>
</evidence>
<sequence length="194" mass="22689">MNMKEKLESLGKNSIVLKIAKKEKYKLGATRFGGKPDVPPDFVWPTYEGESYDHVVKDRPLTFLAQFNCEELAQFDKEHLLPDHGLLSFFYETDTQCWGYDPKDKGCARVYWFEDLSALSAANFPVDMEEDFKFPMVKIKMDAKYSYPSWQDFYEVFPDEKDDEAFNDAWEELTGEDPEDPDDRSQLLGWPYVI</sequence>
<dbReference type="Proteomes" id="UP001055091">
    <property type="component" value="Unassembled WGS sequence"/>
</dbReference>
<organism evidence="1 2">
    <name type="scientific">Hungatella hathewayi</name>
    <dbReference type="NCBI Taxonomy" id="154046"/>
    <lineage>
        <taxon>Bacteria</taxon>
        <taxon>Bacillati</taxon>
        <taxon>Bacillota</taxon>
        <taxon>Clostridia</taxon>
        <taxon>Lachnospirales</taxon>
        <taxon>Lachnospiraceae</taxon>
        <taxon>Hungatella</taxon>
    </lineage>
</organism>
<dbReference type="EMBL" id="BQNJ01000001">
    <property type="protein sequence ID" value="GKG98348.1"/>
    <property type="molecule type" value="Genomic_DNA"/>
</dbReference>
<dbReference type="PANTHER" id="PTHR36436:SF6">
    <property type="entry name" value="SLL5081 PROTEIN"/>
    <property type="match status" value="1"/>
</dbReference>
<comment type="caution">
    <text evidence="1">The sequence shown here is derived from an EMBL/GenBank/DDBJ whole genome shotgun (WGS) entry which is preliminary data.</text>
</comment>
<dbReference type="InterPro" id="IPR035948">
    <property type="entry name" value="YwqG-like_sf"/>
</dbReference>